<proteinExistence type="predicted"/>
<organism evidence="1">
    <name type="scientific">Alexandrium catenella</name>
    <name type="common">Red tide dinoflagellate</name>
    <name type="synonym">Gonyaulax catenella</name>
    <dbReference type="NCBI Taxonomy" id="2925"/>
    <lineage>
        <taxon>Eukaryota</taxon>
        <taxon>Sar</taxon>
        <taxon>Alveolata</taxon>
        <taxon>Dinophyceae</taxon>
        <taxon>Gonyaulacales</taxon>
        <taxon>Pyrocystaceae</taxon>
        <taxon>Alexandrium</taxon>
    </lineage>
</organism>
<gene>
    <name evidence="1" type="ORF">ACAT0790_LOCUS1029</name>
</gene>
<accession>A0A7S1KW63</accession>
<protein>
    <submittedName>
        <fullName evidence="1">Uncharacterized protein</fullName>
    </submittedName>
</protein>
<reference evidence="1" key="1">
    <citation type="submission" date="2021-01" db="EMBL/GenBank/DDBJ databases">
        <authorList>
            <person name="Corre E."/>
            <person name="Pelletier E."/>
            <person name="Niang G."/>
            <person name="Scheremetjew M."/>
            <person name="Finn R."/>
            <person name="Kale V."/>
            <person name="Holt S."/>
            <person name="Cochrane G."/>
            <person name="Meng A."/>
            <person name="Brown T."/>
            <person name="Cohen L."/>
        </authorList>
    </citation>
    <scope>NUCLEOTIDE SEQUENCE</scope>
    <source>
        <strain evidence="1">OF101</strain>
    </source>
</reference>
<dbReference type="AlphaFoldDB" id="A0A7S1KW63"/>
<sequence>MVEAIQGRCFAEEQSPNPCSAADCRALAEHLRADIGPAPRWLTERLAAPGGAAAVVGIGGKTSAFGNCVQACGRPAWTADELWAAVERLAGSSDADLRAQGYSTERMIMPKLVLVHTVMSMAGIKSVRHTPSAGSCAGMLLCDSLWTSSAGVGAR</sequence>
<name>A0A7S1KW63_ALECA</name>
<evidence type="ECO:0000313" key="1">
    <source>
        <dbReference type="EMBL" id="CAD9087455.1"/>
    </source>
</evidence>
<dbReference type="EMBL" id="HBGE01001687">
    <property type="protein sequence ID" value="CAD9087455.1"/>
    <property type="molecule type" value="Transcribed_RNA"/>
</dbReference>